<evidence type="ECO:0000259" key="6">
    <source>
        <dbReference type="PROSITE" id="PS50011"/>
    </source>
</evidence>
<dbReference type="InterPro" id="IPR011009">
    <property type="entry name" value="Kinase-like_dom_sf"/>
</dbReference>
<reference evidence="8" key="1">
    <citation type="submission" date="2018-12" db="EMBL/GenBank/DDBJ databases">
        <title>Tengunoibacter tsumagoiensis gen. nov., sp. nov., Dictyobacter kobayashii sp. nov., D. alpinus sp. nov., and D. joshuensis sp. nov. and description of Dictyobacteraceae fam. nov. within the order Ktedonobacterales isolated from Tengu-no-mugimeshi.</title>
        <authorList>
            <person name="Wang C.M."/>
            <person name="Zheng Y."/>
            <person name="Sakai Y."/>
            <person name="Toyoda A."/>
            <person name="Minakuchi Y."/>
            <person name="Abe K."/>
            <person name="Yokota A."/>
            <person name="Yabe S."/>
        </authorList>
    </citation>
    <scope>NUCLEOTIDE SEQUENCE [LARGE SCALE GENOMIC DNA]</scope>
    <source>
        <strain evidence="8">Uno16</strain>
    </source>
</reference>
<dbReference type="Gene3D" id="1.10.510.10">
    <property type="entry name" value="Transferase(Phosphotransferase) domain 1"/>
    <property type="match status" value="1"/>
</dbReference>
<proteinExistence type="predicted"/>
<feature type="region of interest" description="Disordered" evidence="5">
    <location>
        <begin position="279"/>
        <end position="313"/>
    </location>
</feature>
<dbReference type="OrthoDB" id="883741at2"/>
<evidence type="ECO:0000313" key="8">
    <source>
        <dbReference type="Proteomes" id="UP000287171"/>
    </source>
</evidence>
<comment type="caution">
    <text evidence="7">The sequence shown here is derived from an EMBL/GenBank/DDBJ whole genome shotgun (WGS) entry which is preliminary data.</text>
</comment>
<dbReference type="SUPFAM" id="SSF56112">
    <property type="entry name" value="Protein kinase-like (PK-like)"/>
    <property type="match status" value="1"/>
</dbReference>
<dbReference type="GO" id="GO:0005524">
    <property type="term" value="F:ATP binding"/>
    <property type="evidence" value="ECO:0007669"/>
    <property type="project" value="UniProtKB-KW"/>
</dbReference>
<evidence type="ECO:0000256" key="4">
    <source>
        <dbReference type="ARBA" id="ARBA00022840"/>
    </source>
</evidence>
<protein>
    <recommendedName>
        <fullName evidence="6">Protein kinase domain-containing protein</fullName>
    </recommendedName>
</protein>
<dbReference type="GO" id="GO:0004674">
    <property type="term" value="F:protein serine/threonine kinase activity"/>
    <property type="evidence" value="ECO:0007669"/>
    <property type="project" value="TreeGrafter"/>
</dbReference>
<evidence type="ECO:0000256" key="3">
    <source>
        <dbReference type="ARBA" id="ARBA00022777"/>
    </source>
</evidence>
<sequence length="313" mass="35608">MNECRYADQYISHYHIKQLLGKSDLSEVYLATNIEDQTQVALKLHYGRWSGENAEKFLHQTTALMKLDHPNIVPIMDLGVEDDVAFLVMKYAPNGSLRQKHPKGTKIAFETVMQYLQQIAPALQYIHSLGLVHRDIKPHNLLLGENHEIMLSDFGTTIISHSLSPIHASLREFEGTAPYAAPEQLQGKPCRGSDQYALGIMLYEWLSGDWPFTGTFYEITHQHLFVAPPSFKERGINYPANIEQVILRTLEKEPAKRFPSIKRFAEELAWAYKIAQAKGFRSTPTEPETPTADPQPSIQPAKKQFKTPFTFKA</sequence>
<dbReference type="InterPro" id="IPR008271">
    <property type="entry name" value="Ser/Thr_kinase_AS"/>
</dbReference>
<feature type="domain" description="Protein kinase" evidence="6">
    <location>
        <begin position="14"/>
        <end position="271"/>
    </location>
</feature>
<dbReference type="EMBL" id="BIFT01000002">
    <property type="protein sequence ID" value="GCE31030.1"/>
    <property type="molecule type" value="Genomic_DNA"/>
</dbReference>
<keyword evidence="1" id="KW-0808">Transferase</keyword>
<evidence type="ECO:0000256" key="2">
    <source>
        <dbReference type="ARBA" id="ARBA00022741"/>
    </source>
</evidence>
<keyword evidence="4" id="KW-0067">ATP-binding</keyword>
<dbReference type="InterPro" id="IPR000719">
    <property type="entry name" value="Prot_kinase_dom"/>
</dbReference>
<dbReference type="RefSeq" id="WP_126631043.1">
    <property type="nucleotide sequence ID" value="NZ_BIFT01000002.1"/>
</dbReference>
<dbReference type="PROSITE" id="PS50011">
    <property type="entry name" value="PROTEIN_KINASE_DOM"/>
    <property type="match status" value="1"/>
</dbReference>
<keyword evidence="8" id="KW-1185">Reference proteome</keyword>
<dbReference type="SMART" id="SM00220">
    <property type="entry name" value="S_TKc"/>
    <property type="match status" value="1"/>
</dbReference>
<keyword evidence="2" id="KW-0547">Nucleotide-binding</keyword>
<dbReference type="CDD" id="cd14014">
    <property type="entry name" value="STKc_PknB_like"/>
    <property type="match status" value="1"/>
</dbReference>
<accession>A0A402BI80</accession>
<dbReference type="Proteomes" id="UP000287171">
    <property type="component" value="Unassembled WGS sequence"/>
</dbReference>
<name>A0A402BI80_9CHLR</name>
<dbReference type="PANTHER" id="PTHR43289:SF34">
    <property type="entry name" value="SERINE_THREONINE-PROTEIN KINASE YBDM-RELATED"/>
    <property type="match status" value="1"/>
</dbReference>
<dbReference type="AlphaFoldDB" id="A0A402BI80"/>
<gene>
    <name evidence="7" type="ORF">KDA_65140</name>
</gene>
<organism evidence="7 8">
    <name type="scientific">Dictyobacter alpinus</name>
    <dbReference type="NCBI Taxonomy" id="2014873"/>
    <lineage>
        <taxon>Bacteria</taxon>
        <taxon>Bacillati</taxon>
        <taxon>Chloroflexota</taxon>
        <taxon>Ktedonobacteria</taxon>
        <taxon>Ktedonobacterales</taxon>
        <taxon>Dictyobacteraceae</taxon>
        <taxon>Dictyobacter</taxon>
    </lineage>
</organism>
<dbReference type="Pfam" id="PF00069">
    <property type="entry name" value="Pkinase"/>
    <property type="match status" value="1"/>
</dbReference>
<evidence type="ECO:0000313" key="7">
    <source>
        <dbReference type="EMBL" id="GCE31030.1"/>
    </source>
</evidence>
<dbReference type="PANTHER" id="PTHR43289">
    <property type="entry name" value="MITOGEN-ACTIVATED PROTEIN KINASE KINASE KINASE 20-RELATED"/>
    <property type="match status" value="1"/>
</dbReference>
<keyword evidence="3" id="KW-0418">Kinase</keyword>
<evidence type="ECO:0000256" key="5">
    <source>
        <dbReference type="SAM" id="MobiDB-lite"/>
    </source>
</evidence>
<evidence type="ECO:0000256" key="1">
    <source>
        <dbReference type="ARBA" id="ARBA00022679"/>
    </source>
</evidence>
<dbReference type="PROSITE" id="PS00108">
    <property type="entry name" value="PROTEIN_KINASE_ST"/>
    <property type="match status" value="1"/>
</dbReference>